<comment type="similarity">
    <text evidence="1">Belongs to the serpin family.</text>
</comment>
<protein>
    <recommendedName>
        <fullName evidence="3">Serpin domain-containing protein</fullName>
    </recommendedName>
</protein>
<dbReference type="EMBL" id="BQKI01000011">
    <property type="protein sequence ID" value="GJN04542.1"/>
    <property type="molecule type" value="Genomic_DNA"/>
</dbReference>
<organism evidence="4 5">
    <name type="scientific">Eleusine coracana subsp. coracana</name>
    <dbReference type="NCBI Taxonomy" id="191504"/>
    <lineage>
        <taxon>Eukaryota</taxon>
        <taxon>Viridiplantae</taxon>
        <taxon>Streptophyta</taxon>
        <taxon>Embryophyta</taxon>
        <taxon>Tracheophyta</taxon>
        <taxon>Spermatophyta</taxon>
        <taxon>Magnoliopsida</taxon>
        <taxon>Liliopsida</taxon>
        <taxon>Poales</taxon>
        <taxon>Poaceae</taxon>
        <taxon>PACMAD clade</taxon>
        <taxon>Chloridoideae</taxon>
        <taxon>Cynodonteae</taxon>
        <taxon>Eleusininae</taxon>
        <taxon>Eleusine</taxon>
    </lineage>
</organism>
<dbReference type="InterPro" id="IPR042178">
    <property type="entry name" value="Serpin_sf_1"/>
</dbReference>
<dbReference type="SUPFAM" id="SSF56574">
    <property type="entry name" value="Serpins"/>
    <property type="match status" value="1"/>
</dbReference>
<evidence type="ECO:0000256" key="2">
    <source>
        <dbReference type="SAM" id="MobiDB-lite"/>
    </source>
</evidence>
<reference evidence="4" key="2">
    <citation type="submission" date="2021-12" db="EMBL/GenBank/DDBJ databases">
        <title>Resequencing data analysis of finger millet.</title>
        <authorList>
            <person name="Hatakeyama M."/>
            <person name="Aluri S."/>
            <person name="Balachadran M.T."/>
            <person name="Sivarajan S.R."/>
            <person name="Poveda L."/>
            <person name="Shimizu-Inatsugi R."/>
            <person name="Schlapbach R."/>
            <person name="Sreeman S.M."/>
            <person name="Shimizu K.K."/>
        </authorList>
    </citation>
    <scope>NUCLEOTIDE SEQUENCE</scope>
</reference>
<dbReference type="InterPro" id="IPR023796">
    <property type="entry name" value="Serpin_dom"/>
</dbReference>
<sequence length="274" mass="28995">MDRGCTEDGLTPSGPLNVEGGDSGLGRVKIGGGGLVSIPLGEDICDCPCSTSMHSARSSSSIWNIHSLDSFMKSETPDMTDLNSVRVPAREDMDSSTEPIRVFSLATEALNSSISICCLVRYVGFLSMNEERLVQIEKACRGADTLPFPFRSGMAASNAARDGQMALALRLAKHLSPSPANAVENIAFLPVSVHGVLALVAAGARGATLAQLLAFLGAPSAAELADFGHIVTHRVLADRWGLHDTSGELADAFRDLVEVESYESDSECDELVTR</sequence>
<dbReference type="Gene3D" id="3.30.497.10">
    <property type="entry name" value="Antithrombin, subunit I, domain 2"/>
    <property type="match status" value="1"/>
</dbReference>
<evidence type="ECO:0000256" key="1">
    <source>
        <dbReference type="ARBA" id="ARBA00009500"/>
    </source>
</evidence>
<feature type="region of interest" description="Disordered" evidence="2">
    <location>
        <begin position="1"/>
        <end position="23"/>
    </location>
</feature>
<keyword evidence="5" id="KW-1185">Reference proteome</keyword>
<proteinExistence type="inferred from homology"/>
<comment type="caution">
    <text evidence="4">The sequence shown here is derived from an EMBL/GenBank/DDBJ whole genome shotgun (WGS) entry which is preliminary data.</text>
</comment>
<evidence type="ECO:0000313" key="5">
    <source>
        <dbReference type="Proteomes" id="UP001054889"/>
    </source>
</evidence>
<evidence type="ECO:0000313" key="4">
    <source>
        <dbReference type="EMBL" id="GJN04542.1"/>
    </source>
</evidence>
<reference evidence="4" key="1">
    <citation type="journal article" date="2018" name="DNA Res.">
        <title>Multiple hybrid de novo genome assembly of finger millet, an orphan allotetraploid crop.</title>
        <authorList>
            <person name="Hatakeyama M."/>
            <person name="Aluri S."/>
            <person name="Balachadran M.T."/>
            <person name="Sivarajan S.R."/>
            <person name="Patrignani A."/>
            <person name="Gruter S."/>
            <person name="Poveda L."/>
            <person name="Shimizu-Inatsugi R."/>
            <person name="Baeten J."/>
            <person name="Francoijs K.J."/>
            <person name="Nataraja K.N."/>
            <person name="Reddy Y.A.N."/>
            <person name="Phadnis S."/>
            <person name="Ravikumar R.L."/>
            <person name="Schlapbach R."/>
            <person name="Sreeman S.M."/>
            <person name="Shimizu K.K."/>
        </authorList>
    </citation>
    <scope>NUCLEOTIDE SEQUENCE</scope>
</reference>
<evidence type="ECO:0000259" key="3">
    <source>
        <dbReference type="Pfam" id="PF00079"/>
    </source>
</evidence>
<dbReference type="AlphaFoldDB" id="A0AAV5D2L2"/>
<dbReference type="Pfam" id="PF00079">
    <property type="entry name" value="Serpin"/>
    <property type="match status" value="1"/>
</dbReference>
<dbReference type="Proteomes" id="UP001054889">
    <property type="component" value="Unassembled WGS sequence"/>
</dbReference>
<accession>A0AAV5D2L2</accession>
<gene>
    <name evidence="4" type="primary">ga22100</name>
    <name evidence="4" type="ORF">PR202_ga22100</name>
</gene>
<feature type="domain" description="Serpin" evidence="3">
    <location>
        <begin position="164"/>
        <end position="229"/>
    </location>
</feature>
<dbReference type="InterPro" id="IPR036186">
    <property type="entry name" value="Serpin_sf"/>
</dbReference>
<name>A0AAV5D2L2_ELECO</name>